<evidence type="ECO:0000256" key="1">
    <source>
        <dbReference type="SAM" id="MobiDB-lite"/>
    </source>
</evidence>
<feature type="region of interest" description="Disordered" evidence="1">
    <location>
        <begin position="42"/>
        <end position="61"/>
    </location>
</feature>
<sequence>MLHSILVTTLTVQCTEMPSKIDLFKDLILNKARLCDLLDVGQPSSQEKRKPQSGMSSSSPPFVLLIAAPRPQRVSPYSSPGRIVSSVHSRTAQNWLQGLFVVLYSVHLFSLSVPLPGIPLCN</sequence>
<comment type="caution">
    <text evidence="2">The sequence shown here is derived from an EMBL/GenBank/DDBJ whole genome shotgun (WGS) entry which is preliminary data.</text>
</comment>
<dbReference type="Proteomes" id="UP001194468">
    <property type="component" value="Unassembled WGS sequence"/>
</dbReference>
<name>A0AAD4GD52_BOLED</name>
<dbReference type="AlphaFoldDB" id="A0AAD4GD52"/>
<organism evidence="2 3">
    <name type="scientific">Boletus edulis BED1</name>
    <dbReference type="NCBI Taxonomy" id="1328754"/>
    <lineage>
        <taxon>Eukaryota</taxon>
        <taxon>Fungi</taxon>
        <taxon>Dikarya</taxon>
        <taxon>Basidiomycota</taxon>
        <taxon>Agaricomycotina</taxon>
        <taxon>Agaricomycetes</taxon>
        <taxon>Agaricomycetidae</taxon>
        <taxon>Boletales</taxon>
        <taxon>Boletineae</taxon>
        <taxon>Boletaceae</taxon>
        <taxon>Boletoideae</taxon>
        <taxon>Boletus</taxon>
    </lineage>
</organism>
<proteinExistence type="predicted"/>
<accession>A0AAD4GD52</accession>
<dbReference type="EMBL" id="WHUW01000022">
    <property type="protein sequence ID" value="KAF8436333.1"/>
    <property type="molecule type" value="Genomic_DNA"/>
</dbReference>
<gene>
    <name evidence="2" type="ORF">L210DRAFT_989039</name>
</gene>
<reference evidence="2" key="1">
    <citation type="submission" date="2019-10" db="EMBL/GenBank/DDBJ databases">
        <authorList>
            <consortium name="DOE Joint Genome Institute"/>
            <person name="Kuo A."/>
            <person name="Miyauchi S."/>
            <person name="Kiss E."/>
            <person name="Drula E."/>
            <person name="Kohler A."/>
            <person name="Sanchez-Garcia M."/>
            <person name="Andreopoulos B."/>
            <person name="Barry K.W."/>
            <person name="Bonito G."/>
            <person name="Buee M."/>
            <person name="Carver A."/>
            <person name="Chen C."/>
            <person name="Cichocki N."/>
            <person name="Clum A."/>
            <person name="Culley D."/>
            <person name="Crous P.W."/>
            <person name="Fauchery L."/>
            <person name="Girlanda M."/>
            <person name="Hayes R."/>
            <person name="Keri Z."/>
            <person name="LaButti K."/>
            <person name="Lipzen A."/>
            <person name="Lombard V."/>
            <person name="Magnuson J."/>
            <person name="Maillard F."/>
            <person name="Morin E."/>
            <person name="Murat C."/>
            <person name="Nolan M."/>
            <person name="Ohm R."/>
            <person name="Pangilinan J."/>
            <person name="Pereira M."/>
            <person name="Perotto S."/>
            <person name="Peter M."/>
            <person name="Riley R."/>
            <person name="Sitrit Y."/>
            <person name="Stielow B."/>
            <person name="Szollosi G."/>
            <person name="Zifcakova L."/>
            <person name="Stursova M."/>
            <person name="Spatafora J.W."/>
            <person name="Tedersoo L."/>
            <person name="Vaario L.-M."/>
            <person name="Yamada A."/>
            <person name="Yan M."/>
            <person name="Wang P."/>
            <person name="Xu J."/>
            <person name="Bruns T."/>
            <person name="Baldrian P."/>
            <person name="Vilgalys R."/>
            <person name="Henrissat B."/>
            <person name="Grigoriev I.V."/>
            <person name="Hibbett D."/>
            <person name="Nagy L.G."/>
            <person name="Martin F.M."/>
        </authorList>
    </citation>
    <scope>NUCLEOTIDE SEQUENCE</scope>
    <source>
        <strain evidence="2">BED1</strain>
    </source>
</reference>
<reference evidence="2" key="2">
    <citation type="journal article" date="2020" name="Nat. Commun.">
        <title>Large-scale genome sequencing of mycorrhizal fungi provides insights into the early evolution of symbiotic traits.</title>
        <authorList>
            <person name="Miyauchi S."/>
            <person name="Kiss E."/>
            <person name="Kuo A."/>
            <person name="Drula E."/>
            <person name="Kohler A."/>
            <person name="Sanchez-Garcia M."/>
            <person name="Morin E."/>
            <person name="Andreopoulos B."/>
            <person name="Barry K.W."/>
            <person name="Bonito G."/>
            <person name="Buee M."/>
            <person name="Carver A."/>
            <person name="Chen C."/>
            <person name="Cichocki N."/>
            <person name="Clum A."/>
            <person name="Culley D."/>
            <person name="Crous P.W."/>
            <person name="Fauchery L."/>
            <person name="Girlanda M."/>
            <person name="Hayes R.D."/>
            <person name="Keri Z."/>
            <person name="LaButti K."/>
            <person name="Lipzen A."/>
            <person name="Lombard V."/>
            <person name="Magnuson J."/>
            <person name="Maillard F."/>
            <person name="Murat C."/>
            <person name="Nolan M."/>
            <person name="Ohm R.A."/>
            <person name="Pangilinan J."/>
            <person name="Pereira M.F."/>
            <person name="Perotto S."/>
            <person name="Peter M."/>
            <person name="Pfister S."/>
            <person name="Riley R."/>
            <person name="Sitrit Y."/>
            <person name="Stielow J.B."/>
            <person name="Szollosi G."/>
            <person name="Zifcakova L."/>
            <person name="Stursova M."/>
            <person name="Spatafora J.W."/>
            <person name="Tedersoo L."/>
            <person name="Vaario L.M."/>
            <person name="Yamada A."/>
            <person name="Yan M."/>
            <person name="Wang P."/>
            <person name="Xu J."/>
            <person name="Bruns T."/>
            <person name="Baldrian P."/>
            <person name="Vilgalys R."/>
            <person name="Dunand C."/>
            <person name="Henrissat B."/>
            <person name="Grigoriev I.V."/>
            <person name="Hibbett D."/>
            <person name="Nagy L.G."/>
            <person name="Martin F.M."/>
        </authorList>
    </citation>
    <scope>NUCLEOTIDE SEQUENCE</scope>
    <source>
        <strain evidence="2">BED1</strain>
    </source>
</reference>
<protein>
    <submittedName>
        <fullName evidence="2">Uncharacterized protein</fullName>
    </submittedName>
</protein>
<evidence type="ECO:0000313" key="2">
    <source>
        <dbReference type="EMBL" id="KAF8436333.1"/>
    </source>
</evidence>
<evidence type="ECO:0000313" key="3">
    <source>
        <dbReference type="Proteomes" id="UP001194468"/>
    </source>
</evidence>
<keyword evidence="3" id="KW-1185">Reference proteome</keyword>